<gene>
    <name evidence="7" type="ORF">TT172_LOCUS8525</name>
</gene>
<evidence type="ECO:0000256" key="1">
    <source>
        <dbReference type="ARBA" id="ARBA00006192"/>
    </source>
</evidence>
<feature type="compositionally biased region" description="Basic and acidic residues" evidence="6">
    <location>
        <begin position="59"/>
        <end position="81"/>
    </location>
</feature>
<dbReference type="EMBL" id="OUUZ01000016">
    <property type="protein sequence ID" value="SPQ26106.1"/>
    <property type="molecule type" value="Genomic_DNA"/>
</dbReference>
<evidence type="ECO:0000256" key="2">
    <source>
        <dbReference type="ARBA" id="ARBA00022737"/>
    </source>
</evidence>
<feature type="region of interest" description="Disordered" evidence="6">
    <location>
        <begin position="56"/>
        <end position="81"/>
    </location>
</feature>
<dbReference type="PANTHER" id="PTHR47447">
    <property type="entry name" value="OS03G0856100 PROTEIN"/>
    <property type="match status" value="1"/>
</dbReference>
<organism evidence="7 8">
    <name type="scientific">Thermothielavioides terrestris</name>
    <dbReference type="NCBI Taxonomy" id="2587410"/>
    <lineage>
        <taxon>Eukaryota</taxon>
        <taxon>Fungi</taxon>
        <taxon>Dikarya</taxon>
        <taxon>Ascomycota</taxon>
        <taxon>Pezizomycotina</taxon>
        <taxon>Sordariomycetes</taxon>
        <taxon>Sordariomycetidae</taxon>
        <taxon>Sordariales</taxon>
        <taxon>Chaetomiaceae</taxon>
        <taxon>Thermothielavioides</taxon>
    </lineage>
</organism>
<comment type="subunit">
    <text evidence="4">Binds to mitochondrial small subunit 15S rRNA.</text>
</comment>
<dbReference type="AlphaFoldDB" id="A0A3S4F3E2"/>
<dbReference type="Proteomes" id="UP000289323">
    <property type="component" value="Unassembled WGS sequence"/>
</dbReference>
<comment type="function">
    <text evidence="3">Regulates mitochondrial small subunit maturation by controlling 15S rRNA 5'-end processing. Localizes to the 5' precursor of the 15S rRNA in a position that is subsequently occupied by mS47 in the mature yeast mtSSU. Uses structure and sequence-specific RNA recognition, binding to a single-stranded region of the precursor and specifically recognizing bases -6 to -1. The exchange of Ccm1 for mS47 is coupled to the irreversible removal of precursor rRNA that is accompanied by conformational changes of the mitoribosomal proteins uS5m and mS26. These conformational changes signal completion of 5'-end rRNA processing through protection of the mature 5'-end of the 15S rRNA and stabilization of mS47. The removal of the 5' precursor together with the dissociation of Ccm1 may be catalyzed by the 5'-3' exoribonuclease Pet127. Involved in the specific removal of group I introns in mitochondrial encoded transcripts.</text>
</comment>
<accession>A0A3S4F3E2</accession>
<feature type="compositionally biased region" description="Basic and acidic residues" evidence="6">
    <location>
        <begin position="397"/>
        <end position="409"/>
    </location>
</feature>
<evidence type="ECO:0000256" key="6">
    <source>
        <dbReference type="SAM" id="MobiDB-lite"/>
    </source>
</evidence>
<name>A0A3S4F3E2_9PEZI</name>
<proteinExistence type="inferred from homology"/>
<evidence type="ECO:0000256" key="3">
    <source>
        <dbReference type="ARBA" id="ARBA00044493"/>
    </source>
</evidence>
<evidence type="ECO:0000256" key="5">
    <source>
        <dbReference type="PROSITE-ProRule" id="PRU00708"/>
    </source>
</evidence>
<protein>
    <submittedName>
        <fullName evidence="7">Da4a5a57-78ef-46ca-89d5-86ccefe3fb65</fullName>
    </submittedName>
</protein>
<dbReference type="PANTHER" id="PTHR47447:SF17">
    <property type="entry name" value="OS12G0638900 PROTEIN"/>
    <property type="match status" value="1"/>
</dbReference>
<dbReference type="InterPro" id="IPR011990">
    <property type="entry name" value="TPR-like_helical_dom_sf"/>
</dbReference>
<dbReference type="Pfam" id="PF13041">
    <property type="entry name" value="PPR_2"/>
    <property type="match status" value="1"/>
</dbReference>
<reference evidence="7 8" key="1">
    <citation type="submission" date="2018-04" db="EMBL/GenBank/DDBJ databases">
        <authorList>
            <person name="Huttner S."/>
            <person name="Dainat J."/>
        </authorList>
    </citation>
    <scope>NUCLEOTIDE SEQUENCE [LARGE SCALE GENOMIC DNA]</scope>
</reference>
<evidence type="ECO:0000313" key="8">
    <source>
        <dbReference type="Proteomes" id="UP000289323"/>
    </source>
</evidence>
<feature type="compositionally biased region" description="Basic and acidic residues" evidence="6">
    <location>
        <begin position="678"/>
        <end position="700"/>
    </location>
</feature>
<sequence length="708" mass="79269">MFICRGCLRSLASLGAAPASSRLLNSLPNRTPGLLSSRRTYVAGEGIQIDVRSALAAADRSKPNDEAAPSKKGRSSGDRMLEDDGEQMEYEHAQALSDNEPGRRKYLRKLETTVKKHLEHFTDPYHIAQHVSRVLQKGSFDEALLMTRMASRNKKVEVSWNHLIDYQMKNHRLHAAVKLYNEMKKRGQIPNAKTYTIIFRGCAASIHPKLAVSEATRIYNFMIKHAALRPNTIHMNAVLEVCARAGDLESLFTVLATCNEGLRAPDAYTYTIVLNALRHDSEAAKKRGLGLVDAEVKREMQKNIHRGRAIWVDVIANWRSARTIIDADLVFAMARLLTTGDYQDNESVLDLLWQTMKIPRLDQPKAKLPPAAADSGRTLEDAAADASPPAPSAEEAPDTKDMSARDRKQLAQTRAQKTPLYAKPDSKTLAVALTALGNTRKTSHAVKYWDYFTKTLGVRPDAETYYCYQRTLAIGHASAQMAALVEAMPPEIVTSITFRRALRTCIDDNLNHDAFKHACRIFDLLVARQRYPDPLSVRLFLHAARANTRHFLPAPEPPKDATDAAAAAYAEEEEKKKEALGRQLVTAVDRVWEPLRILSGSLSYPEEPARSPAEELSRQRGDMQEIMATARRTISAIDKVVNNGLADRATTKLLRTRRAILQRQVERWILKLYPHGEPKDERASLKKDMQDAGFDRRDSDSSSARRAV</sequence>
<dbReference type="InterPro" id="IPR002885">
    <property type="entry name" value="PPR_rpt"/>
</dbReference>
<dbReference type="NCBIfam" id="TIGR00756">
    <property type="entry name" value="PPR"/>
    <property type="match status" value="1"/>
</dbReference>
<dbReference type="Gene3D" id="1.25.40.10">
    <property type="entry name" value="Tetratricopeptide repeat domain"/>
    <property type="match status" value="1"/>
</dbReference>
<feature type="repeat" description="PPR" evidence="5">
    <location>
        <begin position="156"/>
        <end position="190"/>
    </location>
</feature>
<dbReference type="PROSITE" id="PS51375">
    <property type="entry name" value="PPR"/>
    <property type="match status" value="1"/>
</dbReference>
<evidence type="ECO:0000256" key="4">
    <source>
        <dbReference type="ARBA" id="ARBA00044511"/>
    </source>
</evidence>
<evidence type="ECO:0000313" key="7">
    <source>
        <dbReference type="EMBL" id="SPQ26106.1"/>
    </source>
</evidence>
<comment type="similarity">
    <text evidence="1">Belongs to the CCM1 family.</text>
</comment>
<feature type="region of interest" description="Disordered" evidence="6">
    <location>
        <begin position="678"/>
        <end position="708"/>
    </location>
</feature>
<feature type="region of interest" description="Disordered" evidence="6">
    <location>
        <begin position="364"/>
        <end position="418"/>
    </location>
</feature>
<keyword evidence="2" id="KW-0677">Repeat</keyword>